<reference evidence="3" key="1">
    <citation type="journal article" date="2019" name="Int. J. Syst. Evol. Microbiol.">
        <title>The Global Catalogue of Microorganisms (GCM) 10K type strain sequencing project: providing services to taxonomists for standard genome sequencing and annotation.</title>
        <authorList>
            <consortium name="The Broad Institute Genomics Platform"/>
            <consortium name="The Broad Institute Genome Sequencing Center for Infectious Disease"/>
            <person name="Wu L."/>
            <person name="Ma J."/>
        </authorList>
    </citation>
    <scope>NUCLEOTIDE SEQUENCE [LARGE SCALE GENOMIC DNA]</scope>
    <source>
        <strain evidence="3">KCTC 23707</strain>
    </source>
</reference>
<feature type="compositionally biased region" description="Basic residues" evidence="1">
    <location>
        <begin position="66"/>
        <end position="81"/>
    </location>
</feature>
<gene>
    <name evidence="2" type="ORF">ACFSMZ_05510</name>
</gene>
<feature type="region of interest" description="Disordered" evidence="1">
    <location>
        <begin position="1"/>
        <end position="24"/>
    </location>
</feature>
<proteinExistence type="predicted"/>
<keyword evidence="3" id="KW-1185">Reference proteome</keyword>
<comment type="caution">
    <text evidence="2">The sequence shown here is derived from an EMBL/GenBank/DDBJ whole genome shotgun (WGS) entry which is preliminary data.</text>
</comment>
<feature type="compositionally biased region" description="Basic and acidic residues" evidence="1">
    <location>
        <begin position="43"/>
        <end position="56"/>
    </location>
</feature>
<sequence>MSQTLIDQVFTPKPNRFETRQDTTTRVAREIIEQEVAAREAKTARLRAAREAREAEEAASQPVTPRPRRMPKPALRRGGTR</sequence>
<dbReference type="EMBL" id="JBHUIR010000020">
    <property type="protein sequence ID" value="MFD2259218.1"/>
    <property type="molecule type" value="Genomic_DNA"/>
</dbReference>
<feature type="region of interest" description="Disordered" evidence="1">
    <location>
        <begin position="43"/>
        <end position="81"/>
    </location>
</feature>
<feature type="compositionally biased region" description="Basic and acidic residues" evidence="1">
    <location>
        <begin position="15"/>
        <end position="24"/>
    </location>
</feature>
<evidence type="ECO:0000256" key="1">
    <source>
        <dbReference type="SAM" id="MobiDB-lite"/>
    </source>
</evidence>
<protein>
    <submittedName>
        <fullName evidence="2">Uncharacterized protein</fullName>
    </submittedName>
</protein>
<evidence type="ECO:0000313" key="3">
    <source>
        <dbReference type="Proteomes" id="UP001597373"/>
    </source>
</evidence>
<dbReference type="RefSeq" id="WP_345098762.1">
    <property type="nucleotide sequence ID" value="NZ_BAABGS010000018.1"/>
</dbReference>
<name>A0ABW5DF98_9HYPH</name>
<evidence type="ECO:0000313" key="2">
    <source>
        <dbReference type="EMBL" id="MFD2259218.1"/>
    </source>
</evidence>
<accession>A0ABW5DF98</accession>
<dbReference type="Proteomes" id="UP001597373">
    <property type="component" value="Unassembled WGS sequence"/>
</dbReference>
<organism evidence="2 3">
    <name type="scientific">Chelativorans composti</name>
    <dbReference type="NCBI Taxonomy" id="768533"/>
    <lineage>
        <taxon>Bacteria</taxon>
        <taxon>Pseudomonadati</taxon>
        <taxon>Pseudomonadota</taxon>
        <taxon>Alphaproteobacteria</taxon>
        <taxon>Hyphomicrobiales</taxon>
        <taxon>Phyllobacteriaceae</taxon>
        <taxon>Chelativorans</taxon>
    </lineage>
</organism>